<evidence type="ECO:0000256" key="1">
    <source>
        <dbReference type="ARBA" id="ARBA00004613"/>
    </source>
</evidence>
<dbReference type="InterPro" id="IPR036378">
    <property type="entry name" value="FAS1_dom_sf"/>
</dbReference>
<dbReference type="NCBIfam" id="NF033679">
    <property type="entry name" value="DNRLRE_dom"/>
    <property type="match status" value="1"/>
</dbReference>
<dbReference type="InterPro" id="IPR000782">
    <property type="entry name" value="FAS1_domain"/>
</dbReference>
<evidence type="ECO:0000256" key="4">
    <source>
        <dbReference type="SAM" id="Phobius"/>
    </source>
</evidence>
<sequence>MKNNKTLLYLTIGIFFSVVLSTFFSCEVQEDFSYKKSNSNTPLTINAWEFIQQNDSLALLEEAITLTGIQSFYEAAEKKTFIAPTNEAFKNYLANNSYQDLSEVPVPILRNALKYHIVNAVVSFDDPNISERNNPLPYTSENGQTVFLSRTSGYTGLINEGTNKQWTIITSNIKPTNGVVHILDDIIFFSARLTPASPDPDIVRDTIYPIADSYVNGGGSSGRNYGSEDRIKVKSASNKDYLRKGFLMFNLKDFTKEGVIVEMNLELNVKFTAAKGIDFDILAVQDTTWTESGITFDNAPFPTTDPIASITTSKISAFQFDILDYYKDLTHNGKVAFMLDQENLKDETDEFWTKENTGGNLPSMLIARFATGNTTLVIERNTGFTVNSGEAYALNSNVLEVSGATAADISFTIQQAPQNGWFIRGASVLQAGESFTQEDVDVMNVVYINNGNGTDDKITVTTKDKAGASLPAFDINITVQ</sequence>
<dbReference type="GO" id="GO:0005576">
    <property type="term" value="C:extracellular region"/>
    <property type="evidence" value="ECO:0007669"/>
    <property type="project" value="UniProtKB-SubCell"/>
</dbReference>
<dbReference type="AlphaFoldDB" id="A0A1B8TR44"/>
<dbReference type="Pfam" id="PF16184">
    <property type="entry name" value="Cadherin_3"/>
    <property type="match status" value="1"/>
</dbReference>
<keyword evidence="3" id="KW-0732">Signal</keyword>
<evidence type="ECO:0000313" key="7">
    <source>
        <dbReference type="Proteomes" id="UP000092584"/>
    </source>
</evidence>
<keyword evidence="4" id="KW-1133">Transmembrane helix</keyword>
<evidence type="ECO:0000259" key="5">
    <source>
        <dbReference type="PROSITE" id="PS50213"/>
    </source>
</evidence>
<feature type="domain" description="FAS1" evidence="5">
    <location>
        <begin position="44"/>
        <end position="187"/>
    </location>
</feature>
<dbReference type="RefSeq" id="WP_083187351.1">
    <property type="nucleotide sequence ID" value="NZ_CAXBLX010000032.1"/>
</dbReference>
<dbReference type="STRING" id="1774273.LPB03_14100"/>
<keyword evidence="4" id="KW-0472">Membrane</keyword>
<evidence type="ECO:0000313" key="6">
    <source>
        <dbReference type="EMBL" id="OBY62123.1"/>
    </source>
</evidence>
<dbReference type="InterPro" id="IPR055372">
    <property type="entry name" value="CBM96"/>
</dbReference>
<organism evidence="6 7">
    <name type="scientific">Polaribacter vadi</name>
    <dbReference type="NCBI Taxonomy" id="1774273"/>
    <lineage>
        <taxon>Bacteria</taxon>
        <taxon>Pseudomonadati</taxon>
        <taxon>Bacteroidota</taxon>
        <taxon>Flavobacteriia</taxon>
        <taxon>Flavobacteriales</taxon>
        <taxon>Flavobacteriaceae</taxon>
    </lineage>
</organism>
<protein>
    <recommendedName>
        <fullName evidence="5">FAS1 domain-containing protein</fullName>
    </recommendedName>
</protein>
<dbReference type="PANTHER" id="PTHR10900">
    <property type="entry name" value="PERIOSTIN-RELATED"/>
    <property type="match status" value="1"/>
</dbReference>
<dbReference type="SMART" id="SM00554">
    <property type="entry name" value="FAS1"/>
    <property type="match status" value="1"/>
</dbReference>
<name>A0A1B8TR44_9FLAO</name>
<keyword evidence="7" id="KW-1185">Reference proteome</keyword>
<evidence type="ECO:0000256" key="2">
    <source>
        <dbReference type="ARBA" id="ARBA00022525"/>
    </source>
</evidence>
<keyword evidence="4" id="KW-0812">Transmembrane</keyword>
<proteinExistence type="predicted"/>
<dbReference type="PROSITE" id="PS51257">
    <property type="entry name" value="PROKAR_LIPOPROTEIN"/>
    <property type="match status" value="1"/>
</dbReference>
<dbReference type="InterPro" id="IPR050904">
    <property type="entry name" value="Adhesion/Biosynth-related"/>
</dbReference>
<accession>A0A1B8TR44</accession>
<feature type="transmembrane region" description="Helical" evidence="4">
    <location>
        <begin position="7"/>
        <end position="25"/>
    </location>
</feature>
<comment type="caution">
    <text evidence="6">The sequence shown here is derived from an EMBL/GenBank/DDBJ whole genome shotgun (WGS) entry which is preliminary data.</text>
</comment>
<reference evidence="7" key="1">
    <citation type="submission" date="2016-02" db="EMBL/GenBank/DDBJ databases">
        <authorList>
            <person name="Shin S.-K."/>
            <person name="Yi H."/>
            <person name="Kim E."/>
        </authorList>
    </citation>
    <scope>NUCLEOTIDE SEQUENCE [LARGE SCALE GENOMIC DNA]</scope>
    <source>
        <strain evidence="7">LPB0003</strain>
    </source>
</reference>
<dbReference type="Pfam" id="PF02469">
    <property type="entry name" value="Fasciclin"/>
    <property type="match status" value="1"/>
</dbReference>
<dbReference type="Pfam" id="PF24517">
    <property type="entry name" value="CBM96"/>
    <property type="match status" value="1"/>
</dbReference>
<gene>
    <name evidence="6" type="ORF">LPB3_15205</name>
</gene>
<evidence type="ECO:0000256" key="3">
    <source>
        <dbReference type="ARBA" id="ARBA00022729"/>
    </source>
</evidence>
<dbReference type="OrthoDB" id="691725at2"/>
<comment type="subcellular location">
    <subcellularLocation>
        <location evidence="1">Secreted</location>
    </subcellularLocation>
</comment>
<dbReference type="Gene3D" id="2.30.180.10">
    <property type="entry name" value="FAS1 domain"/>
    <property type="match status" value="1"/>
</dbReference>
<dbReference type="PROSITE" id="PS50213">
    <property type="entry name" value="FAS1"/>
    <property type="match status" value="1"/>
</dbReference>
<dbReference type="SUPFAM" id="SSF82153">
    <property type="entry name" value="FAS1 domain"/>
    <property type="match status" value="1"/>
</dbReference>
<keyword evidence="2" id="KW-0964">Secreted</keyword>
<dbReference type="Proteomes" id="UP000092584">
    <property type="component" value="Unassembled WGS sequence"/>
</dbReference>
<dbReference type="EMBL" id="LSFM01000025">
    <property type="protein sequence ID" value="OBY62123.1"/>
    <property type="molecule type" value="Genomic_DNA"/>
</dbReference>